<keyword evidence="2" id="KW-0378">Hydrolase</keyword>
<dbReference type="Pfam" id="PF12697">
    <property type="entry name" value="Abhydrolase_6"/>
    <property type="match status" value="1"/>
</dbReference>
<keyword evidence="3" id="KW-1185">Reference proteome</keyword>
<name>A0ABY4IKL4_9MICO</name>
<dbReference type="Gene3D" id="3.40.50.1820">
    <property type="entry name" value="alpha/beta hydrolase"/>
    <property type="match status" value="1"/>
</dbReference>
<dbReference type="PANTHER" id="PTHR46438:SF11">
    <property type="entry name" value="LIPASE-RELATED"/>
    <property type="match status" value="1"/>
</dbReference>
<proteinExistence type="predicted"/>
<dbReference type="InterPro" id="IPR000073">
    <property type="entry name" value="AB_hydrolase_1"/>
</dbReference>
<gene>
    <name evidence="2" type="ORF">KV394_13765</name>
</gene>
<protein>
    <submittedName>
        <fullName evidence="2">Alpha/beta hydrolase</fullName>
    </submittedName>
</protein>
<dbReference type="Proteomes" id="UP000831467">
    <property type="component" value="Chromosome"/>
</dbReference>
<evidence type="ECO:0000313" key="3">
    <source>
        <dbReference type="Proteomes" id="UP000831467"/>
    </source>
</evidence>
<reference evidence="2 3" key="1">
    <citation type="submission" date="2021-06" db="EMBL/GenBank/DDBJ databases">
        <title>Genome-based taxonomic framework of Microbacterium strains isolated from marine environment, the description of four new species and reclassification of four preexisting species.</title>
        <authorList>
            <person name="Lee S.D."/>
            <person name="Kim S.-M."/>
            <person name="Byeon Y.-S."/>
            <person name="Yang H.L."/>
            <person name="Kim I.S."/>
        </authorList>
    </citation>
    <scope>NUCLEOTIDE SEQUENCE [LARGE SCALE GENOMIC DNA]</scope>
    <source>
        <strain evidence="2 3">SSW1-51</strain>
    </source>
</reference>
<dbReference type="PANTHER" id="PTHR46438">
    <property type="entry name" value="ALPHA/BETA-HYDROLASES SUPERFAMILY PROTEIN"/>
    <property type="match status" value="1"/>
</dbReference>
<dbReference type="EMBL" id="CP078076">
    <property type="protein sequence ID" value="UPL12110.1"/>
    <property type="molecule type" value="Genomic_DNA"/>
</dbReference>
<dbReference type="InterPro" id="IPR029058">
    <property type="entry name" value="AB_hydrolase_fold"/>
</dbReference>
<evidence type="ECO:0000259" key="1">
    <source>
        <dbReference type="Pfam" id="PF12697"/>
    </source>
</evidence>
<dbReference type="SUPFAM" id="SSF53474">
    <property type="entry name" value="alpha/beta-Hydrolases"/>
    <property type="match status" value="1"/>
</dbReference>
<accession>A0ABY4IKL4</accession>
<sequence>MVVRTRLVLTSGLMFRLRETPRPAGSVVPTMVLVHGIGMSHRYLSRLHDALAEHTRVVSVDLPGFGGLPKPSVDVGVERMGSALAEVIGTLGDDRVVLVGHSMGAQWTVEAALHRPEYVRAVVAIGPVVDERWRTIPAQARALAIDTVGETPAINTIVFTDYLRCGVRWYLRQARHMIGYRLQERVAELTVPLLVIRGGADPIAGRAWCRRLRDSARVSRLVEIPGHHHVAQQSAPRAVASAILAHTAGAWPHAATSRSMDEKRSAPSAP</sequence>
<feature type="domain" description="AB hydrolase-1" evidence="1">
    <location>
        <begin position="31"/>
        <end position="242"/>
    </location>
</feature>
<organism evidence="2 3">
    <name type="scientific">Microbacterium sufflavum</name>
    <dbReference type="NCBI Taxonomy" id="2851649"/>
    <lineage>
        <taxon>Bacteria</taxon>
        <taxon>Bacillati</taxon>
        <taxon>Actinomycetota</taxon>
        <taxon>Actinomycetes</taxon>
        <taxon>Micrococcales</taxon>
        <taxon>Microbacteriaceae</taxon>
        <taxon>Microbacterium</taxon>
    </lineage>
</organism>
<dbReference type="GO" id="GO:0016787">
    <property type="term" value="F:hydrolase activity"/>
    <property type="evidence" value="ECO:0007669"/>
    <property type="project" value="UniProtKB-KW"/>
</dbReference>
<evidence type="ECO:0000313" key="2">
    <source>
        <dbReference type="EMBL" id="UPL12110.1"/>
    </source>
</evidence>
<dbReference type="RefSeq" id="WP_247981680.1">
    <property type="nucleotide sequence ID" value="NZ_CP078076.1"/>
</dbReference>